<reference evidence="12" key="1">
    <citation type="journal article" date="2017" name="Nat. Ecol. Evol.">
        <title>Genome expansion and lineage-specific genetic innovations in the forest pathogenic fungi Armillaria.</title>
        <authorList>
            <person name="Sipos G."/>
            <person name="Prasanna A.N."/>
            <person name="Walter M.C."/>
            <person name="O'Connor E."/>
            <person name="Balint B."/>
            <person name="Krizsan K."/>
            <person name="Kiss B."/>
            <person name="Hess J."/>
            <person name="Varga T."/>
            <person name="Slot J."/>
            <person name="Riley R."/>
            <person name="Boka B."/>
            <person name="Rigling D."/>
            <person name="Barry K."/>
            <person name="Lee J."/>
            <person name="Mihaltcheva S."/>
            <person name="LaButti K."/>
            <person name="Lipzen A."/>
            <person name="Waldron R."/>
            <person name="Moloney N.M."/>
            <person name="Sperisen C."/>
            <person name="Kredics L."/>
            <person name="Vagvoelgyi C."/>
            <person name="Patrignani A."/>
            <person name="Fitzpatrick D."/>
            <person name="Nagy I."/>
            <person name="Doyle S."/>
            <person name="Anderson J.B."/>
            <person name="Grigoriev I.V."/>
            <person name="Gueldener U."/>
            <person name="Muensterkoetter M."/>
            <person name="Nagy L.G."/>
        </authorList>
    </citation>
    <scope>NUCLEOTIDE SEQUENCE [LARGE SCALE GENOMIC DNA]</scope>
    <source>
        <strain evidence="12">28-4</strain>
    </source>
</reference>
<dbReference type="InterPro" id="IPR013087">
    <property type="entry name" value="Znf_C2H2_type"/>
</dbReference>
<dbReference type="InterPro" id="IPR036236">
    <property type="entry name" value="Znf_C2H2_sf"/>
</dbReference>
<name>A0A2H3BFP7_9AGAR</name>
<evidence type="ECO:0000256" key="3">
    <source>
        <dbReference type="ARBA" id="ARBA00022771"/>
    </source>
</evidence>
<feature type="region of interest" description="Disordered" evidence="9">
    <location>
        <begin position="194"/>
        <end position="251"/>
    </location>
</feature>
<evidence type="ECO:0000256" key="5">
    <source>
        <dbReference type="ARBA" id="ARBA00023015"/>
    </source>
</evidence>
<dbReference type="GO" id="GO:0006357">
    <property type="term" value="P:regulation of transcription by RNA polymerase II"/>
    <property type="evidence" value="ECO:0007669"/>
    <property type="project" value="TreeGrafter"/>
</dbReference>
<feature type="region of interest" description="Disordered" evidence="9">
    <location>
        <begin position="264"/>
        <end position="297"/>
    </location>
</feature>
<evidence type="ECO:0000259" key="10">
    <source>
        <dbReference type="PROSITE" id="PS50157"/>
    </source>
</evidence>
<feature type="compositionally biased region" description="Basic and acidic residues" evidence="9">
    <location>
        <begin position="393"/>
        <end position="414"/>
    </location>
</feature>
<feature type="compositionally biased region" description="Pro residues" evidence="9">
    <location>
        <begin position="275"/>
        <end position="291"/>
    </location>
</feature>
<dbReference type="GO" id="GO:0008270">
    <property type="term" value="F:zinc ion binding"/>
    <property type="evidence" value="ECO:0007669"/>
    <property type="project" value="UniProtKB-KW"/>
</dbReference>
<dbReference type="AlphaFoldDB" id="A0A2H3BFP7"/>
<feature type="domain" description="C2H2-type" evidence="10">
    <location>
        <begin position="333"/>
        <end position="364"/>
    </location>
</feature>
<dbReference type="SMART" id="SM00355">
    <property type="entry name" value="ZnF_C2H2"/>
    <property type="match status" value="3"/>
</dbReference>
<dbReference type="Proteomes" id="UP000218334">
    <property type="component" value="Unassembled WGS sequence"/>
</dbReference>
<comment type="subcellular location">
    <subcellularLocation>
        <location evidence="1">Nucleus</location>
    </subcellularLocation>
</comment>
<evidence type="ECO:0000256" key="6">
    <source>
        <dbReference type="ARBA" id="ARBA00023163"/>
    </source>
</evidence>
<keyword evidence="7" id="KW-0539">Nucleus</keyword>
<keyword evidence="5" id="KW-0805">Transcription regulation</keyword>
<accession>A0A2H3BFP7</accession>
<evidence type="ECO:0000256" key="8">
    <source>
        <dbReference type="PROSITE-ProRule" id="PRU00042"/>
    </source>
</evidence>
<gene>
    <name evidence="11" type="ORF">ARMSODRAFT_1040073</name>
</gene>
<dbReference type="STRING" id="1076256.A0A2H3BFP7"/>
<keyword evidence="12" id="KW-1185">Reference proteome</keyword>
<feature type="domain" description="C2H2-type" evidence="10">
    <location>
        <begin position="365"/>
        <end position="392"/>
    </location>
</feature>
<evidence type="ECO:0000313" key="12">
    <source>
        <dbReference type="Proteomes" id="UP000218334"/>
    </source>
</evidence>
<dbReference type="InterPro" id="IPR051061">
    <property type="entry name" value="Zinc_finger_trans_reg"/>
</dbReference>
<proteinExistence type="predicted"/>
<evidence type="ECO:0000313" key="11">
    <source>
        <dbReference type="EMBL" id="PBK68490.1"/>
    </source>
</evidence>
<dbReference type="GO" id="GO:0005634">
    <property type="term" value="C:nucleus"/>
    <property type="evidence" value="ECO:0007669"/>
    <property type="project" value="UniProtKB-SubCell"/>
</dbReference>
<dbReference type="Gene3D" id="3.30.160.60">
    <property type="entry name" value="Classic Zinc Finger"/>
    <property type="match status" value="1"/>
</dbReference>
<keyword evidence="6" id="KW-0804">Transcription</keyword>
<organism evidence="11 12">
    <name type="scientific">Armillaria solidipes</name>
    <dbReference type="NCBI Taxonomy" id="1076256"/>
    <lineage>
        <taxon>Eukaryota</taxon>
        <taxon>Fungi</taxon>
        <taxon>Dikarya</taxon>
        <taxon>Basidiomycota</taxon>
        <taxon>Agaricomycotina</taxon>
        <taxon>Agaricomycetes</taxon>
        <taxon>Agaricomycetidae</taxon>
        <taxon>Agaricales</taxon>
        <taxon>Marasmiineae</taxon>
        <taxon>Physalacriaceae</taxon>
        <taxon>Armillaria</taxon>
    </lineage>
</organism>
<feature type="region of interest" description="Disordered" evidence="9">
    <location>
        <begin position="382"/>
        <end position="422"/>
    </location>
</feature>
<keyword evidence="3 8" id="KW-0863">Zinc-finger</keyword>
<dbReference type="PROSITE" id="PS00028">
    <property type="entry name" value="ZINC_FINGER_C2H2_1"/>
    <property type="match status" value="2"/>
</dbReference>
<keyword evidence="2" id="KW-0479">Metal-binding</keyword>
<dbReference type="EMBL" id="KZ293432">
    <property type="protein sequence ID" value="PBK68490.1"/>
    <property type="molecule type" value="Genomic_DNA"/>
</dbReference>
<protein>
    <recommendedName>
        <fullName evidence="10">C2H2-type domain-containing protein</fullName>
    </recommendedName>
</protein>
<feature type="compositionally biased region" description="Low complexity" evidence="9">
    <location>
        <begin position="264"/>
        <end position="274"/>
    </location>
</feature>
<evidence type="ECO:0000256" key="1">
    <source>
        <dbReference type="ARBA" id="ARBA00004123"/>
    </source>
</evidence>
<dbReference type="PANTHER" id="PTHR46179">
    <property type="entry name" value="ZINC FINGER PROTEIN"/>
    <property type="match status" value="1"/>
</dbReference>
<evidence type="ECO:0000256" key="4">
    <source>
        <dbReference type="ARBA" id="ARBA00022833"/>
    </source>
</evidence>
<evidence type="ECO:0000256" key="2">
    <source>
        <dbReference type="ARBA" id="ARBA00022723"/>
    </source>
</evidence>
<dbReference type="SUPFAM" id="SSF57667">
    <property type="entry name" value="beta-beta-alpha zinc fingers"/>
    <property type="match status" value="1"/>
</dbReference>
<dbReference type="PROSITE" id="PS50157">
    <property type="entry name" value="ZINC_FINGER_C2H2_2"/>
    <property type="match status" value="2"/>
</dbReference>
<evidence type="ECO:0000256" key="9">
    <source>
        <dbReference type="SAM" id="MobiDB-lite"/>
    </source>
</evidence>
<sequence length="422" mass="47821">MSFTGLEDTVAPSLVTVDDRTVDSSAPLILAPHLQPSMVPLQGVFSDRNDILYQYQSQDSRRLWGYSGDIPFCLWHDEGALENYCVEYLQRTIGTDTRITFDLGIAHKHSDPSNVCFSVSTSQFWEIYWLNCAIPDNDFPPLGPTTGFILEVAPPLPAPQLLYQPTSQLDNLGNLDTVYGLEYRDDIENSYHSSSPLAIAEQEREIRPLPHRSTHRRGSTEIRDYTLPTLPTATKRTAPDSVDTADTNKKRLKLVPTSPVALTSSSLSSLTDLSPSPPLSPKYDSPLPPRTDQPSDEEDLRCIYPDCCKYFPSVDSVLDHHKSVHRRPYSGKYRCAFASCRQTFKNKADFERHAKKRSHQPNKGYLCAGCTETFTRYDALRRHQKKPSGIKPECQEEGRKEELKHAKEMAENREKRRTKSQP</sequence>
<evidence type="ECO:0000256" key="7">
    <source>
        <dbReference type="ARBA" id="ARBA00023242"/>
    </source>
</evidence>
<keyword evidence="4" id="KW-0862">Zinc</keyword>
<dbReference type="PANTHER" id="PTHR46179:SF13">
    <property type="entry name" value="C2H2-TYPE DOMAIN-CONTAINING PROTEIN"/>
    <property type="match status" value="1"/>
</dbReference>